<dbReference type="InterPro" id="IPR001810">
    <property type="entry name" value="F-box_dom"/>
</dbReference>
<feature type="domain" description="F-box" evidence="1">
    <location>
        <begin position="32"/>
        <end position="81"/>
    </location>
</feature>
<name>A0AAN9IWK2_CROPI</name>
<dbReference type="Pfam" id="PF00646">
    <property type="entry name" value="F-box"/>
    <property type="match status" value="1"/>
</dbReference>
<keyword evidence="3" id="KW-1185">Reference proteome</keyword>
<dbReference type="SUPFAM" id="SSF81383">
    <property type="entry name" value="F-box domain"/>
    <property type="match status" value="1"/>
</dbReference>
<dbReference type="Proteomes" id="UP001372338">
    <property type="component" value="Unassembled WGS sequence"/>
</dbReference>
<proteinExistence type="predicted"/>
<dbReference type="PANTHER" id="PTHR44259">
    <property type="entry name" value="OS07G0183000 PROTEIN-RELATED"/>
    <property type="match status" value="1"/>
</dbReference>
<dbReference type="InterPro" id="IPR005174">
    <property type="entry name" value="KIB1-4_b-propeller"/>
</dbReference>
<evidence type="ECO:0000313" key="3">
    <source>
        <dbReference type="Proteomes" id="UP001372338"/>
    </source>
</evidence>
<dbReference type="SMART" id="SM00256">
    <property type="entry name" value="FBOX"/>
    <property type="match status" value="1"/>
</dbReference>
<dbReference type="AlphaFoldDB" id="A0AAN9IWK2"/>
<reference evidence="2 3" key="1">
    <citation type="submission" date="2024-01" db="EMBL/GenBank/DDBJ databases">
        <title>The genomes of 5 underutilized Papilionoideae crops provide insights into root nodulation and disease resistanc.</title>
        <authorList>
            <person name="Yuan L."/>
        </authorList>
    </citation>
    <scope>NUCLEOTIDE SEQUENCE [LARGE SCALE GENOMIC DNA]</scope>
    <source>
        <strain evidence="2">ZHUSHIDOU_FW_LH</strain>
        <tissue evidence="2">Leaf</tissue>
    </source>
</reference>
<protein>
    <recommendedName>
        <fullName evidence="1">F-box domain-containing protein</fullName>
    </recommendedName>
</protein>
<dbReference type="Pfam" id="PF03478">
    <property type="entry name" value="Beta-prop_KIB1-4"/>
    <property type="match status" value="1"/>
</dbReference>
<evidence type="ECO:0000313" key="2">
    <source>
        <dbReference type="EMBL" id="KAK7287218.1"/>
    </source>
</evidence>
<accession>A0AAN9IWK2</accession>
<dbReference type="EMBL" id="JAYWIO010000001">
    <property type="protein sequence ID" value="KAK7287218.1"/>
    <property type="molecule type" value="Genomic_DNA"/>
</dbReference>
<dbReference type="InterPro" id="IPR036047">
    <property type="entry name" value="F-box-like_dom_sf"/>
</dbReference>
<organism evidence="2 3">
    <name type="scientific">Crotalaria pallida</name>
    <name type="common">Smooth rattlebox</name>
    <name type="synonym">Crotalaria striata</name>
    <dbReference type="NCBI Taxonomy" id="3830"/>
    <lineage>
        <taxon>Eukaryota</taxon>
        <taxon>Viridiplantae</taxon>
        <taxon>Streptophyta</taxon>
        <taxon>Embryophyta</taxon>
        <taxon>Tracheophyta</taxon>
        <taxon>Spermatophyta</taxon>
        <taxon>Magnoliopsida</taxon>
        <taxon>eudicotyledons</taxon>
        <taxon>Gunneridae</taxon>
        <taxon>Pentapetalae</taxon>
        <taxon>rosids</taxon>
        <taxon>fabids</taxon>
        <taxon>Fabales</taxon>
        <taxon>Fabaceae</taxon>
        <taxon>Papilionoideae</taxon>
        <taxon>50 kb inversion clade</taxon>
        <taxon>genistoids sensu lato</taxon>
        <taxon>core genistoids</taxon>
        <taxon>Crotalarieae</taxon>
        <taxon>Crotalaria</taxon>
    </lineage>
</organism>
<dbReference type="Gene3D" id="1.20.1280.50">
    <property type="match status" value="1"/>
</dbReference>
<dbReference type="InterPro" id="IPR050942">
    <property type="entry name" value="F-box_BR-signaling"/>
</dbReference>
<dbReference type="PANTHER" id="PTHR44259:SF114">
    <property type="entry name" value="OS06G0707300 PROTEIN"/>
    <property type="match status" value="1"/>
</dbReference>
<evidence type="ECO:0000259" key="1">
    <source>
        <dbReference type="PROSITE" id="PS50181"/>
    </source>
</evidence>
<gene>
    <name evidence="2" type="ORF">RIF29_00356</name>
</gene>
<comment type="caution">
    <text evidence="2">The sequence shown here is derived from an EMBL/GenBank/DDBJ whole genome shotgun (WGS) entry which is preliminary data.</text>
</comment>
<sequence length="444" mass="51421">MDDMEEHEETLDNENKGKQNMLIEKDEELCTISEWTQLPGDILEMIMKRLKLMDYLAIRGVCSPWRATINQAIANKHCHPLPELPFVFLRSQRKSVLPDMFFGLDTEQVCSLKSKNNTLPKRHHMYHGMIEGWVILSEKNTDDTSAISFHNPVTNDVVMIPSTLSLPSQSPIPDRSDLFIGKMVASSSPKCQDCVVVGHFTDYVHIAYFRVNSDKSWTTIEANKEETGNFYDMEIFNGKLYVICDNLRYSMLVYDLQDSIDEPPKPKVLRMIPPWPRRERSVHDNQIRVIKGSVTSYVTRGYASRELLLIYLFKNIEYEAGHVDYMNHIKQFVSPPQITKCEVFKLDSSNDNKWVKLDHLGDRVIFLGQYKSLVMSRAALNSTEEVITNDSVYFALRFPCPAKPWLGTQLGRLCMTDNNIKYFSLEQFGQEMDFFPHWFLPSAW</sequence>
<dbReference type="PROSITE" id="PS50181">
    <property type="entry name" value="FBOX"/>
    <property type="match status" value="1"/>
</dbReference>